<dbReference type="GO" id="GO:0003755">
    <property type="term" value="F:peptidyl-prolyl cis-trans isomerase activity"/>
    <property type="evidence" value="ECO:0007669"/>
    <property type="project" value="UniProtKB-UniRule"/>
</dbReference>
<evidence type="ECO:0000313" key="10">
    <source>
        <dbReference type="Proteomes" id="UP000002171"/>
    </source>
</evidence>
<evidence type="ECO:0000313" key="9">
    <source>
        <dbReference type="EMBL" id="EAR59695.1"/>
    </source>
</evidence>
<keyword evidence="10" id="KW-1185">Reference proteome</keyword>
<accession>A0A7U8GR10</accession>
<comment type="caution">
    <text evidence="9">The sequence shown here is derived from an EMBL/GenBank/DDBJ whole genome shotgun (WGS) entry which is preliminary data.</text>
</comment>
<keyword evidence="6 7" id="KW-0413">Isomerase</keyword>
<dbReference type="Pfam" id="PF00160">
    <property type="entry name" value="Pro_isomerase"/>
    <property type="match status" value="1"/>
</dbReference>
<name>A0A7U8GR10_NEPCE</name>
<dbReference type="AlphaFoldDB" id="A0A7U8GR10"/>
<dbReference type="InterPro" id="IPR024936">
    <property type="entry name" value="Cyclophilin-type_PPIase"/>
</dbReference>
<evidence type="ECO:0000256" key="1">
    <source>
        <dbReference type="ARBA" id="ARBA00002388"/>
    </source>
</evidence>
<comment type="catalytic activity">
    <reaction evidence="7">
        <text>[protein]-peptidylproline (omega=180) = [protein]-peptidylproline (omega=0)</text>
        <dbReference type="Rhea" id="RHEA:16237"/>
        <dbReference type="Rhea" id="RHEA-COMP:10747"/>
        <dbReference type="Rhea" id="RHEA-COMP:10748"/>
        <dbReference type="ChEBI" id="CHEBI:83833"/>
        <dbReference type="ChEBI" id="CHEBI:83834"/>
        <dbReference type="EC" id="5.2.1.8"/>
    </reaction>
</comment>
<dbReference type="GO" id="GO:0005737">
    <property type="term" value="C:cytoplasm"/>
    <property type="evidence" value="ECO:0007669"/>
    <property type="project" value="UniProtKB-SubCell"/>
</dbReference>
<protein>
    <recommendedName>
        <fullName evidence="7">Peptidyl-prolyl cis-trans isomerase</fullName>
        <shortName evidence="7">PPIase</shortName>
        <ecNumber evidence="7">5.2.1.8</ecNumber>
    </recommendedName>
</protein>
<evidence type="ECO:0000256" key="7">
    <source>
        <dbReference type="RuleBase" id="RU363019"/>
    </source>
</evidence>
<dbReference type="CDD" id="cd01920">
    <property type="entry name" value="cyclophilin_EcCYP_like"/>
    <property type="match status" value="1"/>
</dbReference>
<feature type="domain" description="PPIase cyclophilin-type" evidence="8">
    <location>
        <begin position="11"/>
        <end position="175"/>
    </location>
</feature>
<evidence type="ECO:0000256" key="6">
    <source>
        <dbReference type="ARBA" id="ARBA00023235"/>
    </source>
</evidence>
<organism evidence="9 10">
    <name type="scientific">Neptuniibacter caesariensis</name>
    <dbReference type="NCBI Taxonomy" id="207954"/>
    <lineage>
        <taxon>Bacteria</taxon>
        <taxon>Pseudomonadati</taxon>
        <taxon>Pseudomonadota</taxon>
        <taxon>Gammaproteobacteria</taxon>
        <taxon>Oceanospirillales</taxon>
        <taxon>Oceanospirillaceae</taxon>
        <taxon>Neptuniibacter</taxon>
    </lineage>
</organism>
<dbReference type="GO" id="GO:0006457">
    <property type="term" value="P:protein folding"/>
    <property type="evidence" value="ECO:0007669"/>
    <property type="project" value="InterPro"/>
</dbReference>
<comment type="subcellular location">
    <subcellularLocation>
        <location evidence="2">Cytoplasm</location>
    </subcellularLocation>
</comment>
<comment type="similarity">
    <text evidence="3 7">Belongs to the cyclophilin-type PPIase family.</text>
</comment>
<reference evidence="9 10" key="1">
    <citation type="submission" date="2006-02" db="EMBL/GenBank/DDBJ databases">
        <authorList>
            <person name="Pinhassi J."/>
            <person name="Pedros-Alio C."/>
            <person name="Ferriera S."/>
            <person name="Johnson J."/>
            <person name="Kravitz S."/>
            <person name="Halpern A."/>
            <person name="Remington K."/>
            <person name="Beeson K."/>
            <person name="Tran B."/>
            <person name="Rogers Y.-H."/>
            <person name="Friedman R."/>
            <person name="Venter J.C."/>
        </authorList>
    </citation>
    <scope>NUCLEOTIDE SEQUENCE [LARGE SCALE GENOMIC DNA]</scope>
    <source>
        <strain evidence="9 10">MED92</strain>
    </source>
</reference>
<evidence type="ECO:0000256" key="5">
    <source>
        <dbReference type="ARBA" id="ARBA00023110"/>
    </source>
</evidence>
<dbReference type="InterPro" id="IPR044665">
    <property type="entry name" value="E_coli_cyclophilin_A-like"/>
</dbReference>
<dbReference type="EC" id="5.2.1.8" evidence="7"/>
<dbReference type="InterPro" id="IPR020892">
    <property type="entry name" value="Cyclophilin-type_PPIase_CS"/>
</dbReference>
<dbReference type="Gene3D" id="2.40.100.10">
    <property type="entry name" value="Cyclophilin-like"/>
    <property type="match status" value="1"/>
</dbReference>
<dbReference type="EMBL" id="AAOW01000036">
    <property type="protein sequence ID" value="EAR59695.1"/>
    <property type="molecule type" value="Genomic_DNA"/>
</dbReference>
<dbReference type="SUPFAM" id="SSF50891">
    <property type="entry name" value="Cyclophilin-like"/>
    <property type="match status" value="1"/>
</dbReference>
<dbReference type="PANTHER" id="PTHR43246">
    <property type="entry name" value="PEPTIDYL-PROLYL CIS-TRANS ISOMERASE CYP38, CHLOROPLASTIC"/>
    <property type="match status" value="1"/>
</dbReference>
<evidence type="ECO:0000259" key="8">
    <source>
        <dbReference type="PROSITE" id="PS50072"/>
    </source>
</evidence>
<dbReference type="PIRSF" id="PIRSF001467">
    <property type="entry name" value="Peptidylpro_ismrse"/>
    <property type="match status" value="1"/>
</dbReference>
<dbReference type="PROSITE" id="PS50072">
    <property type="entry name" value="CSA_PPIASE_2"/>
    <property type="match status" value="1"/>
</dbReference>
<proteinExistence type="inferred from homology"/>
<gene>
    <name evidence="9" type="ORF">MED92_00020</name>
</gene>
<dbReference type="PRINTS" id="PR00153">
    <property type="entry name" value="CSAPPISMRASE"/>
</dbReference>
<dbReference type="InterPro" id="IPR002130">
    <property type="entry name" value="Cyclophilin-type_PPIase_dom"/>
</dbReference>
<comment type="function">
    <text evidence="1 7">PPIases accelerate the folding of proteins. It catalyzes the cis-trans isomerization of proline imidic peptide bonds in oligopeptides.</text>
</comment>
<keyword evidence="5 7" id="KW-0697">Rotamase</keyword>
<sequence length="185" mass="20262">MARLKGEEVDTTKMIILHTNFGDISLELDHEKAPKTAANFEQYVSEGFYDGVIFHRVINGFMIQGGGFEPGMVQKTTRETIENEADNGLSNANGTIAMARTMDPHSASAQFFINVADNTFLDHTAKTTEGWGYAVFGKVVDGLEIVNKIKTVSTTMRAGHQDVPAEDIIIESAEIVTEDAESTEE</sequence>
<evidence type="ECO:0000256" key="2">
    <source>
        <dbReference type="ARBA" id="ARBA00004496"/>
    </source>
</evidence>
<evidence type="ECO:0000256" key="4">
    <source>
        <dbReference type="ARBA" id="ARBA00022490"/>
    </source>
</evidence>
<keyword evidence="4" id="KW-0963">Cytoplasm</keyword>
<dbReference type="InterPro" id="IPR029000">
    <property type="entry name" value="Cyclophilin-like_dom_sf"/>
</dbReference>
<dbReference type="PROSITE" id="PS00170">
    <property type="entry name" value="CSA_PPIASE_1"/>
    <property type="match status" value="1"/>
</dbReference>
<dbReference type="Proteomes" id="UP000002171">
    <property type="component" value="Unassembled WGS sequence"/>
</dbReference>
<dbReference type="FunFam" id="2.40.100.10:FF:000004">
    <property type="entry name" value="Peptidyl-prolyl cis-trans isomerase"/>
    <property type="match status" value="1"/>
</dbReference>
<evidence type="ECO:0000256" key="3">
    <source>
        <dbReference type="ARBA" id="ARBA00007365"/>
    </source>
</evidence>